<evidence type="ECO:0000256" key="3">
    <source>
        <dbReference type="ARBA" id="ARBA00022692"/>
    </source>
</evidence>
<feature type="transmembrane region" description="Helical" evidence="6">
    <location>
        <begin position="142"/>
        <end position="174"/>
    </location>
</feature>
<keyword evidence="6" id="KW-1003">Cell membrane</keyword>
<feature type="transmembrane region" description="Helical" evidence="6">
    <location>
        <begin position="102"/>
        <end position="121"/>
    </location>
</feature>
<keyword evidence="8" id="KW-1185">Reference proteome</keyword>
<dbReference type="GO" id="GO:0005886">
    <property type="term" value="C:plasma membrane"/>
    <property type="evidence" value="ECO:0007669"/>
    <property type="project" value="UniProtKB-SubCell"/>
</dbReference>
<evidence type="ECO:0000313" key="8">
    <source>
        <dbReference type="Proteomes" id="UP000244906"/>
    </source>
</evidence>
<keyword evidence="4 6" id="KW-1133">Transmembrane helix</keyword>
<feature type="transmembrane region" description="Helical" evidence="6">
    <location>
        <begin position="72"/>
        <end position="90"/>
    </location>
</feature>
<dbReference type="Proteomes" id="UP000244906">
    <property type="component" value="Unassembled WGS sequence"/>
</dbReference>
<keyword evidence="5 6" id="KW-0472">Membrane</keyword>
<dbReference type="PANTHER" id="PTHR43701">
    <property type="entry name" value="MEMBRANE TRANSPORTER PROTEIN MJ0441-RELATED"/>
    <property type="match status" value="1"/>
</dbReference>
<feature type="transmembrane region" description="Helical" evidence="6">
    <location>
        <begin position="7"/>
        <end position="25"/>
    </location>
</feature>
<accession>A0A2V1GW60</accession>
<name>A0A2V1GW60_9GAMM</name>
<dbReference type="OrthoDB" id="5189995at2"/>
<feature type="transmembrane region" description="Helical" evidence="6">
    <location>
        <begin position="209"/>
        <end position="225"/>
    </location>
</feature>
<comment type="caution">
    <text evidence="7">The sequence shown here is derived from an EMBL/GenBank/DDBJ whole genome shotgun (WGS) entry which is preliminary data.</text>
</comment>
<keyword evidence="3 6" id="KW-0812">Transmembrane</keyword>
<evidence type="ECO:0000256" key="2">
    <source>
        <dbReference type="ARBA" id="ARBA00009142"/>
    </source>
</evidence>
<organism evidence="7 8">
    <name type="scientific">Pelagibaculum spongiae</name>
    <dbReference type="NCBI Taxonomy" id="2080658"/>
    <lineage>
        <taxon>Bacteria</taxon>
        <taxon>Pseudomonadati</taxon>
        <taxon>Pseudomonadota</taxon>
        <taxon>Gammaproteobacteria</taxon>
        <taxon>Oceanospirillales</taxon>
        <taxon>Pelagibaculum</taxon>
    </lineage>
</organism>
<evidence type="ECO:0000256" key="6">
    <source>
        <dbReference type="RuleBase" id="RU363041"/>
    </source>
</evidence>
<comment type="similarity">
    <text evidence="2 6">Belongs to the 4-toluene sulfonate uptake permease (TSUP) (TC 2.A.102) family.</text>
</comment>
<dbReference type="RefSeq" id="WP_116686899.1">
    <property type="nucleotide sequence ID" value="NZ_CAWNYD010000003.1"/>
</dbReference>
<evidence type="ECO:0000256" key="4">
    <source>
        <dbReference type="ARBA" id="ARBA00022989"/>
    </source>
</evidence>
<evidence type="ECO:0000256" key="1">
    <source>
        <dbReference type="ARBA" id="ARBA00004141"/>
    </source>
</evidence>
<gene>
    <name evidence="7" type="ORF">DC094_09610</name>
</gene>
<dbReference type="Pfam" id="PF01925">
    <property type="entry name" value="TauE"/>
    <property type="match status" value="1"/>
</dbReference>
<dbReference type="PANTHER" id="PTHR43701:SF2">
    <property type="entry name" value="MEMBRANE TRANSPORTER PROTEIN YJNA-RELATED"/>
    <property type="match status" value="1"/>
</dbReference>
<dbReference type="InterPro" id="IPR002781">
    <property type="entry name" value="TM_pro_TauE-like"/>
</dbReference>
<dbReference type="AlphaFoldDB" id="A0A2V1GW60"/>
<evidence type="ECO:0000256" key="5">
    <source>
        <dbReference type="ARBA" id="ARBA00023136"/>
    </source>
</evidence>
<feature type="transmembrane region" description="Helical" evidence="6">
    <location>
        <begin position="31"/>
        <end position="52"/>
    </location>
</feature>
<dbReference type="EMBL" id="QDDL01000003">
    <property type="protein sequence ID" value="PVZ69564.1"/>
    <property type="molecule type" value="Genomic_DNA"/>
</dbReference>
<comment type="subcellular location">
    <subcellularLocation>
        <location evidence="6">Cell membrane</location>
        <topology evidence="6">Multi-pass membrane protein</topology>
    </subcellularLocation>
    <subcellularLocation>
        <location evidence="1">Membrane</location>
        <topology evidence="1">Multi-pass membrane protein</topology>
    </subcellularLocation>
</comment>
<evidence type="ECO:0000313" key="7">
    <source>
        <dbReference type="EMBL" id="PVZ69564.1"/>
    </source>
</evidence>
<proteinExistence type="inferred from homology"/>
<dbReference type="InterPro" id="IPR051598">
    <property type="entry name" value="TSUP/Inactive_protease-like"/>
</dbReference>
<protein>
    <recommendedName>
        <fullName evidence="6">Probable membrane transporter protein</fullName>
    </recommendedName>
</protein>
<reference evidence="7 8" key="1">
    <citation type="submission" date="2018-04" db="EMBL/GenBank/DDBJ databases">
        <title>Thalassorhabdus spongiae gen. nov., sp. nov., isolated from a marine sponge in South-West Iceland.</title>
        <authorList>
            <person name="Knobloch S."/>
            <person name="Daussin A."/>
            <person name="Johannsson R."/>
            <person name="Marteinsson V.T."/>
        </authorList>
    </citation>
    <scope>NUCLEOTIDE SEQUENCE [LARGE SCALE GENOMIC DNA]</scope>
    <source>
        <strain evidence="7 8">Hp12</strain>
    </source>
</reference>
<sequence>MELIGYIIAGSLVGFVVGMTGVGGGSLMTPLLLFFGFPPATAIGTDLLFAAITKSSGTFLHNKSKTIDWTTVGWLASGSLPATLVTIYGLNQLEDIGKSYEGVLTVSLGVMLILTSLVLLYRNRIQAHPVEPGSWLQRHRRAITLITGVALGVLVTLSSVGAGAFGAAILMYLYPHMSNRQIVGTDLAHAIPLTALAGLGHLHLGNVDFQLLGALLVGSLPAIYFGTKLGAKLPDKVMKPILASALMLLGIKYALF</sequence>